<dbReference type="InterPro" id="IPR036052">
    <property type="entry name" value="TrpB-like_PALP_sf"/>
</dbReference>
<dbReference type="EC" id="5.1.1.18" evidence="14"/>
<dbReference type="EMBL" id="GEDC01016831">
    <property type="protein sequence ID" value="JAS20467.1"/>
    <property type="molecule type" value="Transcribed_RNA"/>
</dbReference>
<evidence type="ECO:0000256" key="6">
    <source>
        <dbReference type="ARBA" id="ARBA00031418"/>
    </source>
</evidence>
<organism evidence="20">
    <name type="scientific">Clastoptera arizonana</name>
    <name type="common">Arizona spittle bug</name>
    <dbReference type="NCBI Taxonomy" id="38151"/>
    <lineage>
        <taxon>Eukaryota</taxon>
        <taxon>Metazoa</taxon>
        <taxon>Ecdysozoa</taxon>
        <taxon>Arthropoda</taxon>
        <taxon>Hexapoda</taxon>
        <taxon>Insecta</taxon>
        <taxon>Pterygota</taxon>
        <taxon>Neoptera</taxon>
        <taxon>Paraneoptera</taxon>
        <taxon>Hemiptera</taxon>
        <taxon>Auchenorrhyncha</taxon>
        <taxon>Cercopoidea</taxon>
        <taxon>Clastopteridae</taxon>
        <taxon>Clastoptera</taxon>
    </lineage>
</organism>
<evidence type="ECO:0000256" key="13">
    <source>
        <dbReference type="ARBA" id="ARBA00066349"/>
    </source>
</evidence>
<dbReference type="GO" id="GO:0006565">
    <property type="term" value="P:L-serine catabolic process"/>
    <property type="evidence" value="ECO:0007669"/>
    <property type="project" value="TreeGrafter"/>
</dbReference>
<dbReference type="GO" id="GO:0003941">
    <property type="term" value="F:L-serine ammonia-lyase activity"/>
    <property type="evidence" value="ECO:0007669"/>
    <property type="project" value="UniProtKB-EC"/>
</dbReference>
<evidence type="ECO:0000256" key="2">
    <source>
        <dbReference type="ARBA" id="ARBA00010869"/>
    </source>
</evidence>
<evidence type="ECO:0000259" key="19">
    <source>
        <dbReference type="Pfam" id="PF00291"/>
    </source>
</evidence>
<evidence type="ECO:0000256" key="1">
    <source>
        <dbReference type="ARBA" id="ARBA00001933"/>
    </source>
</evidence>
<dbReference type="Gene3D" id="3.40.50.1100">
    <property type="match status" value="2"/>
</dbReference>
<dbReference type="InterPro" id="IPR050147">
    <property type="entry name" value="Ser/Thr_Dehydratase"/>
</dbReference>
<dbReference type="GO" id="GO:0008721">
    <property type="term" value="F:D-serine ammonia-lyase activity"/>
    <property type="evidence" value="ECO:0007669"/>
    <property type="project" value="UniProtKB-EC"/>
</dbReference>
<evidence type="ECO:0000256" key="10">
    <source>
        <dbReference type="ARBA" id="ARBA00050422"/>
    </source>
</evidence>
<evidence type="ECO:0000256" key="9">
    <source>
        <dbReference type="ARBA" id="ARBA00049406"/>
    </source>
</evidence>
<dbReference type="InterPro" id="IPR001926">
    <property type="entry name" value="TrpB-like_PALP"/>
</dbReference>
<dbReference type="PANTHER" id="PTHR48078:SF19">
    <property type="entry name" value="ACT DOMAIN-CONTAINING PROTEIN"/>
    <property type="match status" value="1"/>
</dbReference>
<evidence type="ECO:0000256" key="15">
    <source>
        <dbReference type="ARBA" id="ARBA00070760"/>
    </source>
</evidence>
<reference evidence="20" key="1">
    <citation type="submission" date="2015-12" db="EMBL/GenBank/DDBJ databases">
        <title>De novo transcriptome assembly of four potential Pierce s Disease insect vectors from Arizona vineyards.</title>
        <authorList>
            <person name="Tassone E.E."/>
        </authorList>
    </citation>
    <scope>NUCLEOTIDE SEQUENCE</scope>
</reference>
<evidence type="ECO:0000256" key="14">
    <source>
        <dbReference type="ARBA" id="ARBA00066592"/>
    </source>
</evidence>
<comment type="similarity">
    <text evidence="2">Belongs to the serine/threonine dehydratase family.</text>
</comment>
<dbReference type="GO" id="GO:0006567">
    <property type="term" value="P:L-threonine catabolic process"/>
    <property type="evidence" value="ECO:0007669"/>
    <property type="project" value="TreeGrafter"/>
</dbReference>
<evidence type="ECO:0000256" key="4">
    <source>
        <dbReference type="ARBA" id="ARBA00022898"/>
    </source>
</evidence>
<comment type="catalytic activity">
    <reaction evidence="11">
        <text>L-serine = D-serine</text>
        <dbReference type="Rhea" id="RHEA:10980"/>
        <dbReference type="ChEBI" id="CHEBI:33384"/>
        <dbReference type="ChEBI" id="CHEBI:35247"/>
        <dbReference type="EC" id="5.1.1.18"/>
    </reaction>
</comment>
<protein>
    <recommendedName>
        <fullName evidence="15">Serine racemase</fullName>
        <ecNumber evidence="3">4.3.1.17</ecNumber>
        <ecNumber evidence="13">4.3.1.18</ecNumber>
        <ecNumber evidence="14">5.1.1.18</ecNumber>
    </recommendedName>
    <alternativeName>
        <fullName evidence="16">D-serine ammonia-lyase</fullName>
    </alternativeName>
    <alternativeName>
        <fullName evidence="18">D-serine dehydratase</fullName>
    </alternativeName>
    <alternativeName>
        <fullName evidence="17">L-serine ammonia-lyase</fullName>
    </alternativeName>
    <alternativeName>
        <fullName evidence="7">L-serine deaminase</fullName>
    </alternativeName>
    <alternativeName>
        <fullName evidence="6">L-serine dehydratase</fullName>
    </alternativeName>
    <alternativeName>
        <fullName evidence="8">L-threonine dehydratase</fullName>
    </alternativeName>
</protein>
<sequence>MPPNKDSIKLNRPISASENSLKGIGESKSLNENVMSLDSQIEDPFCSPTKPQIVTFADVTSASFKVKNGIINTTCTQKPRLSELAGMEIYLKKDYMQVTGSFKERGALYALLMLSEGKKQTGVISASLGNHALALCYHGKLLKIPVTVVMPVIAPMMKIQACRRYGADVVIDGNDMKEAKLIAMKMGKDLGLTYINGYDHPHIIAGQGTLGLEIVEQVPDMDAVIIPVGGGGLLAGIALAIKTLLPHVKIYGVESDKCPSFSKALELGTPTPVPISSTLADGLAVPLVGYNAFATAKDLIDKMIVVKEEWIAIAILRLVELDKCVVEGAGACGLAAILAGLVDELKGKKSSFTIVWWQY</sequence>
<dbReference type="GO" id="GO:0005524">
    <property type="term" value="F:ATP binding"/>
    <property type="evidence" value="ECO:0007669"/>
    <property type="project" value="UniProtKB-ARBA"/>
</dbReference>
<dbReference type="CDD" id="cd01562">
    <property type="entry name" value="Thr-dehyd"/>
    <property type="match status" value="1"/>
</dbReference>
<comment type="function">
    <text evidence="12">Catalyzes the synthesis of D-serine from L-serine. D-serine is a key coagonist with glutamate at NMDA receptors. Has dehydratase activity towards both L-serine and D-serine.</text>
</comment>
<dbReference type="GO" id="GO:0070178">
    <property type="term" value="P:D-serine metabolic process"/>
    <property type="evidence" value="ECO:0007669"/>
    <property type="project" value="UniProtKB-ARBA"/>
</dbReference>
<gene>
    <name evidence="20" type="ORF">g.18188</name>
</gene>
<dbReference type="GO" id="GO:0030170">
    <property type="term" value="F:pyridoxal phosphate binding"/>
    <property type="evidence" value="ECO:0007669"/>
    <property type="project" value="UniProtKB-ARBA"/>
</dbReference>
<dbReference type="Pfam" id="PF00291">
    <property type="entry name" value="PALP"/>
    <property type="match status" value="1"/>
</dbReference>
<dbReference type="FunFam" id="3.40.50.1100:FF:000041">
    <property type="entry name" value="Threonine ammonia-lyase, variant"/>
    <property type="match status" value="1"/>
</dbReference>
<keyword evidence="5" id="KW-0456">Lyase</keyword>
<dbReference type="PANTHER" id="PTHR48078">
    <property type="entry name" value="THREONINE DEHYDRATASE, MITOCHONDRIAL-RELATED"/>
    <property type="match status" value="1"/>
</dbReference>
<dbReference type="GO" id="GO:0009097">
    <property type="term" value="P:isoleucine biosynthetic process"/>
    <property type="evidence" value="ECO:0007669"/>
    <property type="project" value="TreeGrafter"/>
</dbReference>
<feature type="domain" description="Tryptophan synthase beta chain-like PALP" evidence="19">
    <location>
        <begin position="67"/>
        <end position="350"/>
    </location>
</feature>
<proteinExistence type="inferred from homology"/>
<comment type="catalytic activity">
    <reaction evidence="9">
        <text>L-serine = pyruvate + NH4(+)</text>
        <dbReference type="Rhea" id="RHEA:19169"/>
        <dbReference type="ChEBI" id="CHEBI:15361"/>
        <dbReference type="ChEBI" id="CHEBI:28938"/>
        <dbReference type="ChEBI" id="CHEBI:33384"/>
        <dbReference type="EC" id="4.3.1.17"/>
    </reaction>
</comment>
<keyword evidence="4" id="KW-0663">Pyridoxal phosphate</keyword>
<dbReference type="EC" id="4.3.1.17" evidence="3"/>
<name>A0A1B6D453_9HEMI</name>
<evidence type="ECO:0000256" key="8">
    <source>
        <dbReference type="ARBA" id="ARBA00042605"/>
    </source>
</evidence>
<evidence type="ECO:0000256" key="11">
    <source>
        <dbReference type="ARBA" id="ARBA00051769"/>
    </source>
</evidence>
<evidence type="ECO:0000256" key="7">
    <source>
        <dbReference type="ARBA" id="ARBA00041766"/>
    </source>
</evidence>
<evidence type="ECO:0000256" key="17">
    <source>
        <dbReference type="ARBA" id="ARBA00081060"/>
    </source>
</evidence>
<dbReference type="EC" id="4.3.1.18" evidence="13"/>
<dbReference type="SUPFAM" id="SSF53686">
    <property type="entry name" value="Tryptophan synthase beta subunit-like PLP-dependent enzymes"/>
    <property type="match status" value="1"/>
</dbReference>
<dbReference type="GO" id="GO:0030378">
    <property type="term" value="F:serine racemase activity"/>
    <property type="evidence" value="ECO:0007669"/>
    <property type="project" value="UniProtKB-EC"/>
</dbReference>
<evidence type="ECO:0000256" key="12">
    <source>
        <dbReference type="ARBA" id="ARBA00056426"/>
    </source>
</evidence>
<evidence type="ECO:0000256" key="3">
    <source>
        <dbReference type="ARBA" id="ARBA00012093"/>
    </source>
</evidence>
<comment type="cofactor">
    <cofactor evidence="1">
        <name>pyridoxal 5'-phosphate</name>
        <dbReference type="ChEBI" id="CHEBI:597326"/>
    </cofactor>
</comment>
<evidence type="ECO:0000256" key="18">
    <source>
        <dbReference type="ARBA" id="ARBA00081761"/>
    </source>
</evidence>
<dbReference type="FunFam" id="3.40.50.1100:FF:000007">
    <property type="entry name" value="L-threonine dehydratase catabolic TdcB"/>
    <property type="match status" value="1"/>
</dbReference>
<evidence type="ECO:0000313" key="20">
    <source>
        <dbReference type="EMBL" id="JAS20467.1"/>
    </source>
</evidence>
<dbReference type="GO" id="GO:0004794">
    <property type="term" value="F:threonine deaminase activity"/>
    <property type="evidence" value="ECO:0007669"/>
    <property type="project" value="TreeGrafter"/>
</dbReference>
<evidence type="ECO:0000256" key="16">
    <source>
        <dbReference type="ARBA" id="ARBA00076108"/>
    </source>
</evidence>
<evidence type="ECO:0000256" key="5">
    <source>
        <dbReference type="ARBA" id="ARBA00023239"/>
    </source>
</evidence>
<comment type="catalytic activity">
    <reaction evidence="10">
        <text>D-serine = pyruvate + NH4(+)</text>
        <dbReference type="Rhea" id="RHEA:13977"/>
        <dbReference type="ChEBI" id="CHEBI:15361"/>
        <dbReference type="ChEBI" id="CHEBI:28938"/>
        <dbReference type="ChEBI" id="CHEBI:35247"/>
        <dbReference type="EC" id="4.3.1.18"/>
    </reaction>
</comment>
<dbReference type="AlphaFoldDB" id="A0A1B6D453"/>
<accession>A0A1B6D453</accession>